<protein>
    <recommendedName>
        <fullName evidence="9">Thiamine-phosphate synthase</fullName>
        <shortName evidence="9">TP synthase</shortName>
        <shortName evidence="9">TPS</shortName>
        <ecNumber evidence="9">2.5.1.3</ecNumber>
    </recommendedName>
    <alternativeName>
        <fullName evidence="9">Thiamine-phosphate pyrophosphorylase</fullName>
        <shortName evidence="9">TMP pyrophosphorylase</shortName>
        <shortName evidence="9">TMP-PPase</shortName>
    </alternativeName>
</protein>
<evidence type="ECO:0000256" key="9">
    <source>
        <dbReference type="HAMAP-Rule" id="MF_00097"/>
    </source>
</evidence>
<comment type="function">
    <text evidence="9">Condenses 4-methyl-5-(beta-hydroxyethyl)thiazole monophosphate (THZ-P) and 2-methyl-4-amino-5-hydroxymethyl pyrimidine pyrophosphate (HMP-PP) to form thiamine monophosphate (TMP).</text>
</comment>
<dbReference type="EMBL" id="CP065728">
    <property type="protein sequence ID" value="QPT43822.1"/>
    <property type="molecule type" value="Genomic_DNA"/>
</dbReference>
<feature type="domain" description="Thiamine phosphate synthase/TenI" evidence="12">
    <location>
        <begin position="39"/>
        <end position="213"/>
    </location>
</feature>
<dbReference type="PANTHER" id="PTHR20857:SF15">
    <property type="entry name" value="THIAMINE-PHOSPHATE SYNTHASE"/>
    <property type="match status" value="1"/>
</dbReference>
<dbReference type="RefSeq" id="WP_197940239.1">
    <property type="nucleotide sequence ID" value="NZ_CP065728.1"/>
</dbReference>
<evidence type="ECO:0000256" key="8">
    <source>
        <dbReference type="ARBA" id="ARBA00047883"/>
    </source>
</evidence>
<evidence type="ECO:0000259" key="12">
    <source>
        <dbReference type="Pfam" id="PF02581"/>
    </source>
</evidence>
<organism evidence="13 14">
    <name type="scientific">Moraxella nonliquefaciens</name>
    <dbReference type="NCBI Taxonomy" id="478"/>
    <lineage>
        <taxon>Bacteria</taxon>
        <taxon>Pseudomonadati</taxon>
        <taxon>Pseudomonadota</taxon>
        <taxon>Gammaproteobacteria</taxon>
        <taxon>Moraxellales</taxon>
        <taxon>Moraxellaceae</taxon>
        <taxon>Moraxella</taxon>
    </lineage>
</organism>
<proteinExistence type="inferred from homology"/>
<feature type="binding site" evidence="9">
    <location>
        <begin position="158"/>
        <end position="160"/>
    </location>
    <ligand>
        <name>2-[(2R,5Z)-2-carboxy-4-methylthiazol-5(2H)-ylidene]ethyl phosphate</name>
        <dbReference type="ChEBI" id="CHEBI:62899"/>
    </ligand>
</feature>
<gene>
    <name evidence="9 13" type="primary">thiE</name>
    <name evidence="13" type="ORF">I6G26_06930</name>
</gene>
<keyword evidence="3 9" id="KW-0479">Metal-binding</keyword>
<accession>A0A7T3BXU3</accession>
<evidence type="ECO:0000256" key="1">
    <source>
        <dbReference type="ARBA" id="ARBA00005165"/>
    </source>
</evidence>
<dbReference type="NCBIfam" id="TIGR00693">
    <property type="entry name" value="thiE"/>
    <property type="match status" value="1"/>
</dbReference>
<comment type="catalytic activity">
    <reaction evidence="6 9 10">
        <text>4-methyl-5-(2-phosphooxyethyl)-thiazole + 4-amino-2-methyl-5-(diphosphooxymethyl)pyrimidine + H(+) = thiamine phosphate + diphosphate</text>
        <dbReference type="Rhea" id="RHEA:22328"/>
        <dbReference type="ChEBI" id="CHEBI:15378"/>
        <dbReference type="ChEBI" id="CHEBI:33019"/>
        <dbReference type="ChEBI" id="CHEBI:37575"/>
        <dbReference type="ChEBI" id="CHEBI:57841"/>
        <dbReference type="ChEBI" id="CHEBI:58296"/>
        <dbReference type="EC" id="2.5.1.3"/>
    </reaction>
</comment>
<dbReference type="SUPFAM" id="SSF51391">
    <property type="entry name" value="Thiamin phosphate synthase"/>
    <property type="match status" value="1"/>
</dbReference>
<dbReference type="InterPro" id="IPR034291">
    <property type="entry name" value="TMP_synthase"/>
</dbReference>
<feature type="binding site" evidence="9">
    <location>
        <position position="161"/>
    </location>
    <ligand>
        <name>4-amino-2-methyl-5-(diphosphooxymethyl)pyrimidine</name>
        <dbReference type="ChEBI" id="CHEBI:57841"/>
    </ligand>
</feature>
<evidence type="ECO:0000256" key="3">
    <source>
        <dbReference type="ARBA" id="ARBA00022723"/>
    </source>
</evidence>
<feature type="binding site" evidence="9">
    <location>
        <begin position="53"/>
        <end position="57"/>
    </location>
    <ligand>
        <name>4-amino-2-methyl-5-(diphosphooxymethyl)pyrimidine</name>
        <dbReference type="ChEBI" id="CHEBI:57841"/>
    </ligand>
</feature>
<keyword evidence="2 9" id="KW-0808">Transferase</keyword>
<feature type="binding site" evidence="9">
    <location>
        <position position="93"/>
    </location>
    <ligand>
        <name>4-amino-2-methyl-5-(diphosphooxymethyl)pyrimidine</name>
        <dbReference type="ChEBI" id="CHEBI:57841"/>
    </ligand>
</feature>
<comment type="catalytic activity">
    <reaction evidence="8 9 10">
        <text>2-[(2R,5Z)-2-carboxy-4-methylthiazol-5(2H)-ylidene]ethyl phosphate + 4-amino-2-methyl-5-(diphosphooxymethyl)pyrimidine + 2 H(+) = thiamine phosphate + CO2 + diphosphate</text>
        <dbReference type="Rhea" id="RHEA:47844"/>
        <dbReference type="ChEBI" id="CHEBI:15378"/>
        <dbReference type="ChEBI" id="CHEBI:16526"/>
        <dbReference type="ChEBI" id="CHEBI:33019"/>
        <dbReference type="ChEBI" id="CHEBI:37575"/>
        <dbReference type="ChEBI" id="CHEBI:57841"/>
        <dbReference type="ChEBI" id="CHEBI:62899"/>
        <dbReference type="EC" id="2.5.1.3"/>
    </reaction>
</comment>
<feature type="binding site" evidence="9">
    <location>
        <position position="190"/>
    </location>
    <ligand>
        <name>2-[(2R,5Z)-2-carboxy-4-methylthiazol-5(2H)-ylidene]ethyl phosphate</name>
        <dbReference type="ChEBI" id="CHEBI:62899"/>
    </ligand>
</feature>
<evidence type="ECO:0000313" key="14">
    <source>
        <dbReference type="Proteomes" id="UP000594834"/>
    </source>
</evidence>
<keyword evidence="5 9" id="KW-0784">Thiamine biosynthesis</keyword>
<keyword evidence="4 9" id="KW-0460">Magnesium</keyword>
<dbReference type="PANTHER" id="PTHR20857">
    <property type="entry name" value="THIAMINE-PHOSPHATE PYROPHOSPHORYLASE"/>
    <property type="match status" value="1"/>
</dbReference>
<sequence length="235" mass="25452">MMSDDLTDSVNIKSNVIYNPIFATVPYRMGLYPVVDGIIWIKRLLDLGVKTIQLRLKAGDWDTLSATQKAQVTTTVKQAIALGRQYQARLFINDYWQLAIHHGAYGVHLGQEDIQSANLDAIADAGLRLGISTHHMAEVNVALGISPSYIALGHIFATQTKDMPSSPQGLVALEQQVKQLGDYPTVAIGGIDINKVPQVLMTGVPSIAVVSAITQADDWQKATCQLLKMVGAGDD</sequence>
<name>A0A7T3BXU3_MORNO</name>
<evidence type="ECO:0000256" key="7">
    <source>
        <dbReference type="ARBA" id="ARBA00047851"/>
    </source>
</evidence>
<evidence type="ECO:0000256" key="2">
    <source>
        <dbReference type="ARBA" id="ARBA00022679"/>
    </source>
</evidence>
<dbReference type="InterPro" id="IPR036206">
    <property type="entry name" value="ThiamineP_synth_sf"/>
</dbReference>
<dbReference type="HAMAP" id="MF_00097">
    <property type="entry name" value="TMP_synthase"/>
    <property type="match status" value="1"/>
</dbReference>
<dbReference type="InterPro" id="IPR022998">
    <property type="entry name" value="ThiamineP_synth_TenI"/>
</dbReference>
<comment type="pathway">
    <text evidence="1 9 11">Cofactor biosynthesis; thiamine diphosphate biosynthesis; thiamine phosphate from 4-amino-2-methyl-5-diphosphomethylpyrimidine and 4-methyl-5-(2-phosphoethyl)-thiazole: step 1/1.</text>
</comment>
<dbReference type="Pfam" id="PF02581">
    <property type="entry name" value="TMP-TENI"/>
    <property type="match status" value="1"/>
</dbReference>
<comment type="similarity">
    <text evidence="9 10">Belongs to the thiamine-phosphate synthase family.</text>
</comment>
<reference evidence="13 14" key="1">
    <citation type="submission" date="2020-12" db="EMBL/GenBank/DDBJ databases">
        <title>FDA dAtabase for Regulatory Grade micrObial Sequences (FDA-ARGOS): Supporting development and validation of Infectious Disease Dx tests.</title>
        <authorList>
            <person name="Sproer C."/>
            <person name="Gronow S."/>
            <person name="Severitt S."/>
            <person name="Schroder I."/>
            <person name="Tallon L."/>
            <person name="Sadzewicz L."/>
            <person name="Zhao X."/>
            <person name="Boylan J."/>
            <person name="Ott S."/>
            <person name="Bowen H."/>
            <person name="Vavikolanu K."/>
            <person name="Mehta A."/>
            <person name="Aluvathingal J."/>
            <person name="Nadendla S."/>
            <person name="Lowell S."/>
            <person name="Myers T."/>
            <person name="Yan Y."/>
            <person name="Sichtig H."/>
        </authorList>
    </citation>
    <scope>NUCLEOTIDE SEQUENCE [LARGE SCALE GENOMIC DNA]</scope>
    <source>
        <strain evidence="13 14">FDAARGOS_869</strain>
    </source>
</reference>
<feature type="binding site" evidence="9">
    <location>
        <position position="113"/>
    </location>
    <ligand>
        <name>Mg(2+)</name>
        <dbReference type="ChEBI" id="CHEBI:18420"/>
    </ligand>
</feature>
<dbReference type="Gene3D" id="3.20.20.70">
    <property type="entry name" value="Aldolase class I"/>
    <property type="match status" value="1"/>
</dbReference>
<feature type="binding site" evidence="9">
    <location>
        <begin position="210"/>
        <end position="211"/>
    </location>
    <ligand>
        <name>2-[(2R,5Z)-2-carboxy-4-methylthiazol-5(2H)-ylidene]ethyl phosphate</name>
        <dbReference type="ChEBI" id="CHEBI:62899"/>
    </ligand>
</feature>
<comment type="catalytic activity">
    <reaction evidence="7 9 10">
        <text>2-(2-carboxy-4-methylthiazol-5-yl)ethyl phosphate + 4-amino-2-methyl-5-(diphosphooxymethyl)pyrimidine + 2 H(+) = thiamine phosphate + CO2 + diphosphate</text>
        <dbReference type="Rhea" id="RHEA:47848"/>
        <dbReference type="ChEBI" id="CHEBI:15378"/>
        <dbReference type="ChEBI" id="CHEBI:16526"/>
        <dbReference type="ChEBI" id="CHEBI:33019"/>
        <dbReference type="ChEBI" id="CHEBI:37575"/>
        <dbReference type="ChEBI" id="CHEBI:57841"/>
        <dbReference type="ChEBI" id="CHEBI:62890"/>
        <dbReference type="EC" id="2.5.1.3"/>
    </reaction>
</comment>
<dbReference type="EC" id="2.5.1.3" evidence="9"/>
<dbReference type="InterPro" id="IPR013785">
    <property type="entry name" value="Aldolase_TIM"/>
</dbReference>
<dbReference type="NCBIfam" id="NF002904">
    <property type="entry name" value="PRK03512.1"/>
    <property type="match status" value="1"/>
</dbReference>
<feature type="binding site" evidence="9">
    <location>
        <position position="94"/>
    </location>
    <ligand>
        <name>Mg(2+)</name>
        <dbReference type="ChEBI" id="CHEBI:18420"/>
    </ligand>
</feature>
<feature type="binding site" evidence="9">
    <location>
        <position position="132"/>
    </location>
    <ligand>
        <name>4-amino-2-methyl-5-(diphosphooxymethyl)pyrimidine</name>
        <dbReference type="ChEBI" id="CHEBI:57841"/>
    </ligand>
</feature>
<dbReference type="CDD" id="cd00564">
    <property type="entry name" value="TMP_TenI"/>
    <property type="match status" value="1"/>
</dbReference>
<evidence type="ECO:0000256" key="5">
    <source>
        <dbReference type="ARBA" id="ARBA00022977"/>
    </source>
</evidence>
<evidence type="ECO:0000256" key="10">
    <source>
        <dbReference type="RuleBase" id="RU003826"/>
    </source>
</evidence>
<evidence type="ECO:0000256" key="6">
    <source>
        <dbReference type="ARBA" id="ARBA00047334"/>
    </source>
</evidence>
<evidence type="ECO:0000313" key="13">
    <source>
        <dbReference type="EMBL" id="QPT43822.1"/>
    </source>
</evidence>
<keyword evidence="14" id="KW-1185">Reference proteome</keyword>
<comment type="cofactor">
    <cofactor evidence="9">
        <name>Mg(2+)</name>
        <dbReference type="ChEBI" id="CHEBI:18420"/>
    </cofactor>
    <text evidence="9">Binds 1 Mg(2+) ion per subunit.</text>
</comment>
<dbReference type="GO" id="GO:0004789">
    <property type="term" value="F:thiamine-phosphate diphosphorylase activity"/>
    <property type="evidence" value="ECO:0007669"/>
    <property type="project" value="UniProtKB-EC"/>
</dbReference>
<evidence type="ECO:0000256" key="11">
    <source>
        <dbReference type="RuleBase" id="RU004253"/>
    </source>
</evidence>
<dbReference type="Proteomes" id="UP000594834">
    <property type="component" value="Chromosome"/>
</dbReference>
<evidence type="ECO:0000256" key="4">
    <source>
        <dbReference type="ARBA" id="ARBA00022842"/>
    </source>
</evidence>